<proteinExistence type="predicted"/>
<feature type="compositionally biased region" description="Low complexity" evidence="1">
    <location>
        <begin position="146"/>
        <end position="161"/>
    </location>
</feature>
<dbReference type="Proteomes" id="UP000591131">
    <property type="component" value="Unassembled WGS sequence"/>
</dbReference>
<gene>
    <name evidence="2" type="ORF">FOL47_000464</name>
</gene>
<sequence>MIESRAEQPMGMPNFNTPQCRGDECVACLAGTDAQRKTREQFCRQANLNNDPPYQLPGRDPTKTYRTLSPPKIVGNDPSKWTVKDGGWRETYTSGKDGTPSKHVPDPNYRPEHDTEAPQPTQPRQPATTARPPPPAPTRQQERPRPTNVQPSQQPSPSGSSIDIAAMIRSTMGQYASRLPEAIQTFSSDNLPFVRQLGALLSIVQSHGSRNAKMEPSYLGRTATQVFGISSNSQCCEWVNKAGDHLKSMASKRESKNIDKLGDLLKQLASSFPSG</sequence>
<evidence type="ECO:0000313" key="2">
    <source>
        <dbReference type="EMBL" id="KAF4672465.1"/>
    </source>
</evidence>
<evidence type="ECO:0000313" key="3">
    <source>
        <dbReference type="Proteomes" id="UP000591131"/>
    </source>
</evidence>
<evidence type="ECO:0000256" key="1">
    <source>
        <dbReference type="SAM" id="MobiDB-lite"/>
    </source>
</evidence>
<comment type="caution">
    <text evidence="2">The sequence shown here is derived from an EMBL/GenBank/DDBJ whole genome shotgun (WGS) entry which is preliminary data.</text>
</comment>
<dbReference type="OrthoDB" id="337038at2759"/>
<feature type="region of interest" description="Disordered" evidence="1">
    <location>
        <begin position="44"/>
        <end position="161"/>
    </location>
</feature>
<feature type="compositionally biased region" description="Basic and acidic residues" evidence="1">
    <location>
        <begin position="99"/>
        <end position="116"/>
    </location>
</feature>
<name>A0A7J6MLQ9_PERCH</name>
<dbReference type="AlphaFoldDB" id="A0A7J6MLQ9"/>
<accession>A0A7J6MLQ9</accession>
<protein>
    <submittedName>
        <fullName evidence="2">Uncharacterized protein</fullName>
    </submittedName>
</protein>
<feature type="compositionally biased region" description="Low complexity" evidence="1">
    <location>
        <begin position="117"/>
        <end position="130"/>
    </location>
</feature>
<reference evidence="2 3" key="1">
    <citation type="submission" date="2020-04" db="EMBL/GenBank/DDBJ databases">
        <title>Perkinsus chesapeaki whole genome sequence.</title>
        <authorList>
            <person name="Bogema D.R."/>
        </authorList>
    </citation>
    <scope>NUCLEOTIDE SEQUENCE [LARGE SCALE GENOMIC DNA]</scope>
    <source>
        <strain evidence="2">ATCC PRA-425</strain>
    </source>
</reference>
<keyword evidence="3" id="KW-1185">Reference proteome</keyword>
<organism evidence="2 3">
    <name type="scientific">Perkinsus chesapeaki</name>
    <name type="common">Clam parasite</name>
    <name type="synonym">Perkinsus andrewsi</name>
    <dbReference type="NCBI Taxonomy" id="330153"/>
    <lineage>
        <taxon>Eukaryota</taxon>
        <taxon>Sar</taxon>
        <taxon>Alveolata</taxon>
        <taxon>Perkinsozoa</taxon>
        <taxon>Perkinsea</taxon>
        <taxon>Perkinsida</taxon>
        <taxon>Perkinsidae</taxon>
        <taxon>Perkinsus</taxon>
    </lineage>
</organism>
<dbReference type="EMBL" id="JAAPAO010000108">
    <property type="protein sequence ID" value="KAF4672465.1"/>
    <property type="molecule type" value="Genomic_DNA"/>
</dbReference>